<dbReference type="InterPro" id="IPR015943">
    <property type="entry name" value="WD40/YVTN_repeat-like_dom_sf"/>
</dbReference>
<gene>
    <name evidence="1" type="ORF">GSPATT00019166001</name>
</gene>
<dbReference type="InParanoid" id="A0DPL7"/>
<sequence>MKDSNSKQINQEMILNIYLRSKLVKLMNIKQIRLRLLTTINGYENVIRCVIKLNNGDYATSSRYKTIKIWNQNNFECSKILHEYLIIKLLVVQMRRILRSILKLRKVSQIIDFNVLFGNQATPQEDTNPMQLELYLMINLIILSLLLTSQKVLQQFYMDMIIVIIPQPPKRISEFQEIRGVIKQNGHSAIWKLKINKRNKRNILMAKLSSEILTFNLFMLLQNLK</sequence>
<dbReference type="Proteomes" id="UP000000600">
    <property type="component" value="Unassembled WGS sequence"/>
</dbReference>
<protein>
    <recommendedName>
        <fullName evidence="3">Transmembrane protein</fullName>
    </recommendedName>
</protein>
<keyword evidence="2" id="KW-1185">Reference proteome</keyword>
<dbReference type="GeneID" id="5038166"/>
<name>A0DPL7_PARTE</name>
<dbReference type="KEGG" id="ptm:GSPATT00019166001"/>
<evidence type="ECO:0000313" key="1">
    <source>
        <dbReference type="EMBL" id="CAK84984.1"/>
    </source>
</evidence>
<reference evidence="1 2" key="1">
    <citation type="journal article" date="2006" name="Nature">
        <title>Global trends of whole-genome duplications revealed by the ciliate Paramecium tetraurelia.</title>
        <authorList>
            <consortium name="Genoscope"/>
            <person name="Aury J.-M."/>
            <person name="Jaillon O."/>
            <person name="Duret L."/>
            <person name="Noel B."/>
            <person name="Jubin C."/>
            <person name="Porcel B.M."/>
            <person name="Segurens B."/>
            <person name="Daubin V."/>
            <person name="Anthouard V."/>
            <person name="Aiach N."/>
            <person name="Arnaiz O."/>
            <person name="Billaut A."/>
            <person name="Beisson J."/>
            <person name="Blanc I."/>
            <person name="Bouhouche K."/>
            <person name="Camara F."/>
            <person name="Duharcourt S."/>
            <person name="Guigo R."/>
            <person name="Gogendeau D."/>
            <person name="Katinka M."/>
            <person name="Keller A.-M."/>
            <person name="Kissmehl R."/>
            <person name="Klotz C."/>
            <person name="Koll F."/>
            <person name="Le Moue A."/>
            <person name="Lepere C."/>
            <person name="Malinsky S."/>
            <person name="Nowacki M."/>
            <person name="Nowak J.K."/>
            <person name="Plattner H."/>
            <person name="Poulain J."/>
            <person name="Ruiz F."/>
            <person name="Serrano V."/>
            <person name="Zagulski M."/>
            <person name="Dessen P."/>
            <person name="Betermier M."/>
            <person name="Weissenbach J."/>
            <person name="Scarpelli C."/>
            <person name="Schachter V."/>
            <person name="Sperling L."/>
            <person name="Meyer E."/>
            <person name="Cohen J."/>
            <person name="Wincker P."/>
        </authorList>
    </citation>
    <scope>NUCLEOTIDE SEQUENCE [LARGE SCALE GENOMIC DNA]</scope>
    <source>
        <strain evidence="1 2">Stock d4-2</strain>
    </source>
</reference>
<accession>A0DPL7</accession>
<dbReference type="RefSeq" id="XP_001452381.1">
    <property type="nucleotide sequence ID" value="XM_001452344.1"/>
</dbReference>
<evidence type="ECO:0008006" key="3">
    <source>
        <dbReference type="Google" id="ProtNLM"/>
    </source>
</evidence>
<organism evidence="1 2">
    <name type="scientific">Paramecium tetraurelia</name>
    <dbReference type="NCBI Taxonomy" id="5888"/>
    <lineage>
        <taxon>Eukaryota</taxon>
        <taxon>Sar</taxon>
        <taxon>Alveolata</taxon>
        <taxon>Ciliophora</taxon>
        <taxon>Intramacronucleata</taxon>
        <taxon>Oligohymenophorea</taxon>
        <taxon>Peniculida</taxon>
        <taxon>Parameciidae</taxon>
        <taxon>Paramecium</taxon>
    </lineage>
</organism>
<evidence type="ECO:0000313" key="2">
    <source>
        <dbReference type="Proteomes" id="UP000000600"/>
    </source>
</evidence>
<dbReference type="InterPro" id="IPR036322">
    <property type="entry name" value="WD40_repeat_dom_sf"/>
</dbReference>
<dbReference type="Gene3D" id="2.130.10.10">
    <property type="entry name" value="YVTN repeat-like/Quinoprotein amine dehydrogenase"/>
    <property type="match status" value="1"/>
</dbReference>
<proteinExistence type="predicted"/>
<dbReference type="AlphaFoldDB" id="A0DPL7"/>
<dbReference type="EMBL" id="CT868529">
    <property type="protein sequence ID" value="CAK84984.1"/>
    <property type="molecule type" value="Genomic_DNA"/>
</dbReference>
<dbReference type="HOGENOM" id="CLU_1231924_0_0_1"/>
<dbReference type="SUPFAM" id="SSF50978">
    <property type="entry name" value="WD40 repeat-like"/>
    <property type="match status" value="1"/>
</dbReference>